<dbReference type="GO" id="GO:0006406">
    <property type="term" value="P:mRNA export from nucleus"/>
    <property type="evidence" value="ECO:0007669"/>
    <property type="project" value="TreeGrafter"/>
</dbReference>
<dbReference type="Pfam" id="PF25481">
    <property type="entry name" value="Nucleoprot-TPR"/>
    <property type="match status" value="1"/>
</dbReference>
<evidence type="ECO:0000259" key="8">
    <source>
        <dbReference type="Pfam" id="PF25785"/>
    </source>
</evidence>
<feature type="region of interest" description="Disordered" evidence="5">
    <location>
        <begin position="864"/>
        <end position="897"/>
    </location>
</feature>
<dbReference type="InterPro" id="IPR057974">
    <property type="entry name" value="NUA/TPR/MLP1-2-like_dom"/>
</dbReference>
<dbReference type="InterPro" id="IPR012929">
    <property type="entry name" value="Nucleoprot-TPR/MLP1-2_dom"/>
</dbReference>
<feature type="region of interest" description="Disordered" evidence="5">
    <location>
        <begin position="1825"/>
        <end position="1986"/>
    </location>
</feature>
<dbReference type="Pfam" id="PF25785">
    <property type="entry name" value="TPR"/>
    <property type="match status" value="1"/>
</dbReference>
<feature type="coiled-coil region" evidence="4">
    <location>
        <begin position="609"/>
        <end position="687"/>
    </location>
</feature>
<feature type="region of interest" description="Disordered" evidence="5">
    <location>
        <begin position="1"/>
        <end position="33"/>
    </location>
</feature>
<feature type="compositionally biased region" description="Pro residues" evidence="5">
    <location>
        <begin position="1787"/>
        <end position="1797"/>
    </location>
</feature>
<feature type="compositionally biased region" description="Gly residues" evidence="5">
    <location>
        <begin position="1955"/>
        <end position="1964"/>
    </location>
</feature>
<comment type="caution">
    <text evidence="9">The sequence shown here is derived from an EMBL/GenBank/DDBJ whole genome shotgun (WGS) entry which is preliminary data.</text>
</comment>
<feature type="domain" description="NUA/TPR/MLP1-2-like" evidence="8">
    <location>
        <begin position="528"/>
        <end position="628"/>
    </location>
</feature>
<comment type="subcellular location">
    <subcellularLocation>
        <location evidence="1">Nucleus</location>
    </subcellularLocation>
</comment>
<dbReference type="SUPFAM" id="SSF90257">
    <property type="entry name" value="Myosin rod fragments"/>
    <property type="match status" value="1"/>
</dbReference>
<evidence type="ECO:0000313" key="10">
    <source>
        <dbReference type="Proteomes" id="UP000683000"/>
    </source>
</evidence>
<feature type="compositionally biased region" description="Low complexity" evidence="5">
    <location>
        <begin position="1893"/>
        <end position="1912"/>
    </location>
</feature>
<evidence type="ECO:0000256" key="3">
    <source>
        <dbReference type="ARBA" id="ARBA00023242"/>
    </source>
</evidence>
<dbReference type="Pfam" id="PF07926">
    <property type="entry name" value="TPR_MLP1_2"/>
    <property type="match status" value="1"/>
</dbReference>
<feature type="coiled-coil region" evidence="4">
    <location>
        <begin position="1738"/>
        <end position="1765"/>
    </location>
</feature>
<feature type="domain" description="Nucleoprotein TPR/MLP1-2" evidence="6">
    <location>
        <begin position="1091"/>
        <end position="1218"/>
    </location>
</feature>
<feature type="coiled-coil region" evidence="4">
    <location>
        <begin position="493"/>
        <end position="548"/>
    </location>
</feature>
<feature type="region of interest" description="Disordered" evidence="5">
    <location>
        <begin position="1778"/>
        <end position="1802"/>
    </location>
</feature>
<organism evidence="9 10">
    <name type="scientific">Boletus reticuloceps</name>
    <dbReference type="NCBI Taxonomy" id="495285"/>
    <lineage>
        <taxon>Eukaryota</taxon>
        <taxon>Fungi</taxon>
        <taxon>Dikarya</taxon>
        <taxon>Basidiomycota</taxon>
        <taxon>Agaricomycotina</taxon>
        <taxon>Agaricomycetes</taxon>
        <taxon>Agaricomycetidae</taxon>
        <taxon>Boletales</taxon>
        <taxon>Boletineae</taxon>
        <taxon>Boletaceae</taxon>
        <taxon>Boletoideae</taxon>
        <taxon>Boletus</taxon>
    </lineage>
</organism>
<feature type="compositionally biased region" description="Basic and acidic residues" evidence="5">
    <location>
        <begin position="1410"/>
        <end position="1430"/>
    </location>
</feature>
<feature type="region of interest" description="Disordered" evidence="5">
    <location>
        <begin position="1410"/>
        <end position="1435"/>
    </location>
</feature>
<dbReference type="InterPro" id="IPR057577">
    <property type="entry name" value="Nucleoprot-TPR/MLP1_dom"/>
</dbReference>
<feature type="coiled-coil region" evidence="4">
    <location>
        <begin position="800"/>
        <end position="834"/>
    </location>
</feature>
<sequence length="1986" mass="219407">MVKTRRKSKAAAAAAAAAAAEQDHETASTQGTEDFSFSAPTSFLVPIPPDLDLDTLSHILPDVSFAKPDPETVLAVYRLLLAQVADQDDTRRDLEELRADIQRKDIELDQAIQDGETKTKDLEETVDTLQKEATTSKQERDQLVASNKDLETRVSLFTSSQSSSVSDLDHLRNRVEETEREKRDLIGVVSRLKEDATQRDEEIQNLRSSLRQARQDHQALDTQVRELRSTETSTKFKLETFSQQLSLAQSEADRVNNELTAKSEEYANYRRTKHAEFVQLQSAHDSLTQKHALVDSSLRAMQSTQAASTQQLTQALTKVQDLQGRLAEQEAAFTAEASGLKRLVTIMEEREKQAKEIVENIEREWAGVGDRAEQREAALRAETEKERRAREEVEKRLEQLETVMERMHRGELPVAGRSISVPATPGRSSTSPDLAADAMLGLSPTVAMASKVQKSGKTFTQVYADYVRLEEEYAKKCAEYDHMDRTLSDAPILAQQREEYEHLREECTQLSNQLSIALAERDANASSFQEASQKLKKSHQEADLLQHQLTDLGRQVQTLLKDLGRRTDPSIPLDEELDEMAPLPADNIDAVITNNLVLFRSIPSLQEQNQKLLRIVRELGAKMEAEERDYREALEKEQSEAVREAHEAMQDLATQLEREKKSSQATIQAYMKERDALKAMLARAQRTSSRGVVNGDVNGAAPAPSSDLVAELEDVQAQFESYKMEMGMDAEKLREDLAQAQRQLGQANAALAKATAKIEFLDERQRMTQEQLNMQSRDLDSLALRNQQLYDQQLRLDIDRERVMDELAGTKSDLEQLRNEAANLRAEKKIWGNVQNRLVEENKNLATERSQLSHLMANVQRMHNDLERSGENDRRRLESQVQMMENQTQDLKSQLSQERENLRHITLQRDIDVKELQSRLDKTTEQLSQTRESLVRAETSKTHIQERVEELARQLQGNAEKLAVYERRSAGASTAALAPDPDLPREQQLEQEVADLRAQLKVAQVDLAAARNHMQQFQEISQANEAALAALNTTHDEYKADAEVQIARHELEFKSLEEKLHSVQQDLQQWTNKFSDLQKTLETERSAWTNDKKTLEDTIVDMSTSEKHSENDRAAHEREVRTLEERAVAAEDRYSREVVTHAESFKTIENIKQQLSTAQAAVRQNQAETANAQAKLEASEGSWRQQKEALDKEIADLNARCKDLAAQNTLLYQHLDSVSSQATRIRQVADSTTESTNGDADVGGEADTKLSELRSVVAYLRKEKEIVDLQLELGKQENVRLKAQLDYLSQSLQEVRKTLSEPRQMHNTAEMLERINQLNILRESNATLRADCETYSKRSRELDAKLKALSTELEPAKEQARVARAELQARDAQISLLENESKRWQERNTQLLSKYDRIDPAELQTLKEEVENQKTQKADLEKRLSERDAMDSESATKMATYDENMRKLRSMTNNLRQQLGASNSEKSALNRTLADLQAELKSVVVERDSLRNSAGTGAEASKELTSQVELLRQEKVALEKALADEKASKAAAAAQSTPLPDQTPLIESLRSERDKLLAEKESWSKSSGDSSDTLKAQLETERAELTQARDEALERLKAAEERANKAIGDARNVKQSNEKFQMRVLEMQRTRESAIASAVEKAKSEINTNSAAAPNTEGVTKRHAQEMETLRAEHEAALRRAVEIAVAAAKAESTTDDATKAAIEAAAIADHDKKVQAKHADEISAAVDRGRMEQVAKSKLKDAQLVRSQNKLKELEAQVLEWRKAGLVPDATAASAPAAAPTVPASPAAPGPSPATPTTPVASTSKVPIVAAPVPAAPARAPAAAAPASTSAPAPPTGAGPARRVLGGAVPLGATDGTGARGRGVPRGRGRGLSIRGAAPGHGHTHGHGQAGTGPSPSAAATAAAASSSTTTVGVQIMGAANKRGREDETASDDSLVKRLKPAVGDGATSTGSSGASGAGGNGSGTPSTAGGSNKPPFAIRRPPPS</sequence>
<keyword evidence="2 4" id="KW-0175">Coiled coil</keyword>
<dbReference type="GO" id="GO:0006606">
    <property type="term" value="P:protein import into nucleus"/>
    <property type="evidence" value="ECO:0007669"/>
    <property type="project" value="InterPro"/>
</dbReference>
<keyword evidence="3" id="KW-0539">Nucleus</keyword>
<feature type="coiled-coil region" evidence="4">
    <location>
        <begin position="312"/>
        <end position="410"/>
    </location>
</feature>
<dbReference type="Proteomes" id="UP000683000">
    <property type="component" value="Unassembled WGS sequence"/>
</dbReference>
<evidence type="ECO:0000259" key="6">
    <source>
        <dbReference type="Pfam" id="PF07926"/>
    </source>
</evidence>
<dbReference type="OrthoDB" id="343070at2759"/>
<evidence type="ECO:0000259" key="7">
    <source>
        <dbReference type="Pfam" id="PF25481"/>
    </source>
</evidence>
<dbReference type="PANTHER" id="PTHR18898">
    <property type="entry name" value="NUCLEOPROTEIN TPR-RELATED"/>
    <property type="match status" value="1"/>
</dbReference>
<proteinExistence type="predicted"/>
<evidence type="ECO:0000256" key="2">
    <source>
        <dbReference type="ARBA" id="ARBA00023054"/>
    </source>
</evidence>
<evidence type="ECO:0000256" key="4">
    <source>
        <dbReference type="SAM" id="Coils"/>
    </source>
</evidence>
<protein>
    <recommendedName>
        <fullName evidence="11">Nucleoprotein TPR/MLP1 domain-containing protein</fullName>
    </recommendedName>
</protein>
<gene>
    <name evidence="9" type="ORF">JVT61DRAFT_953</name>
</gene>
<evidence type="ECO:0000256" key="5">
    <source>
        <dbReference type="SAM" id="MobiDB-lite"/>
    </source>
</evidence>
<feature type="coiled-coil region" evidence="4">
    <location>
        <begin position="1039"/>
        <end position="1080"/>
    </location>
</feature>
<dbReference type="GO" id="GO:0005643">
    <property type="term" value="C:nuclear pore"/>
    <property type="evidence" value="ECO:0007669"/>
    <property type="project" value="TreeGrafter"/>
</dbReference>
<feature type="domain" description="Nucleoprotein TPR/MPL1" evidence="7">
    <location>
        <begin position="229"/>
        <end position="303"/>
    </location>
</feature>
<feature type="compositionally biased region" description="Low complexity" evidence="5">
    <location>
        <begin position="10"/>
        <end position="20"/>
    </location>
</feature>
<feature type="coiled-coil region" evidence="4">
    <location>
        <begin position="1106"/>
        <end position="1207"/>
    </location>
</feature>
<evidence type="ECO:0000313" key="9">
    <source>
        <dbReference type="EMBL" id="KAG6376921.1"/>
    </source>
</evidence>
<reference evidence="9" key="1">
    <citation type="submission" date="2021-03" db="EMBL/GenBank/DDBJ databases">
        <title>Evolutionary innovations through gain and loss of genes in the ectomycorrhizal Boletales.</title>
        <authorList>
            <person name="Wu G."/>
            <person name="Miyauchi S."/>
            <person name="Morin E."/>
            <person name="Yang Z.-L."/>
            <person name="Xu J."/>
            <person name="Martin F.M."/>
        </authorList>
    </citation>
    <scope>NUCLEOTIDE SEQUENCE</scope>
    <source>
        <strain evidence="9">BR01</strain>
    </source>
</reference>
<evidence type="ECO:0008006" key="11">
    <source>
        <dbReference type="Google" id="ProtNLM"/>
    </source>
</evidence>
<feature type="compositionally biased region" description="Polar residues" evidence="5">
    <location>
        <begin position="1226"/>
        <end position="1238"/>
    </location>
</feature>
<dbReference type="EMBL" id="JAGFBS010000010">
    <property type="protein sequence ID" value="KAG6376921.1"/>
    <property type="molecule type" value="Genomic_DNA"/>
</dbReference>
<feature type="region of interest" description="Disordered" evidence="5">
    <location>
        <begin position="1226"/>
        <end position="1245"/>
    </location>
</feature>
<feature type="coiled-coil region" evidence="4">
    <location>
        <begin position="723"/>
        <end position="771"/>
    </location>
</feature>
<feature type="compositionally biased region" description="Basic and acidic residues" evidence="5">
    <location>
        <begin position="864"/>
        <end position="878"/>
    </location>
</feature>
<name>A0A8I3A9K4_9AGAM</name>
<feature type="coiled-coil region" evidence="4">
    <location>
        <begin position="84"/>
        <end position="139"/>
    </location>
</feature>
<dbReference type="PANTHER" id="PTHR18898:SF2">
    <property type="entry name" value="NUCLEOPROTEIN TPR"/>
    <property type="match status" value="1"/>
</dbReference>
<keyword evidence="10" id="KW-1185">Reference proteome</keyword>
<evidence type="ECO:0000256" key="1">
    <source>
        <dbReference type="ARBA" id="ARBA00004123"/>
    </source>
</evidence>
<feature type="compositionally biased region" description="Low complexity" evidence="5">
    <location>
        <begin position="1945"/>
        <end position="1954"/>
    </location>
</feature>
<feature type="coiled-coil region" evidence="4">
    <location>
        <begin position="168"/>
        <end position="272"/>
    </location>
</feature>
<accession>A0A8I3A9K4</accession>
<dbReference type="GO" id="GO:0017056">
    <property type="term" value="F:structural constituent of nuclear pore"/>
    <property type="evidence" value="ECO:0007669"/>
    <property type="project" value="TreeGrafter"/>
</dbReference>
<feature type="compositionally biased region" description="Polar residues" evidence="5">
    <location>
        <begin position="879"/>
        <end position="896"/>
    </location>
</feature>